<dbReference type="CDD" id="cd16015">
    <property type="entry name" value="LTA_synthase"/>
    <property type="match status" value="1"/>
</dbReference>
<organism evidence="8 9">
    <name type="scientific">Leadbetterella byssophila (strain DSM 17132 / JCM 16389 / KACC 11308 / NBRC 106382 / 4M15)</name>
    <dbReference type="NCBI Taxonomy" id="649349"/>
    <lineage>
        <taxon>Bacteria</taxon>
        <taxon>Pseudomonadati</taxon>
        <taxon>Bacteroidota</taxon>
        <taxon>Cytophagia</taxon>
        <taxon>Cytophagales</taxon>
        <taxon>Leadbetterellaceae</taxon>
        <taxon>Leadbetterella</taxon>
    </lineage>
</organism>
<sequence length="606" mass="69448">MRERLRFLLLYYCFWVVVFLFARILFLTYHIDETKDLTLELLFGIFYFGFKMDLAMAAYYSIFPFLWVTFSNFLNKSVFQNTIFSYTFILLTITNFIVVSDLEVYNIWNFRLDSTPLKFLNSPKAAYISLKNSPILRLLISYIFILAVGSIVVYRIVANKIYDWKRIKNFPFIIYGLLMCALLILPLRGGWGKTPLRQSTVYFSKNAFANASALNAPWVFFSSLLKKASIKDNPYIFYPREMVERTLDSLFAKGGTRTQLVNHKKPHILLISVENLSANVLDFHYNGEAVTPFLNELKGKSVYFPEVYAASDRTDKNVVSLLSGYPAQPKQALIEFSEKIDKIENLSSFLSKIGYATHFYYGGEPDFLGLRSYLFEGDFEKISLKEDFGASTGLGAPDSLVYARVLADLKNLNGRPVFTSVFSLSTHEPYAIPVLGKWNENSSQVQYYNSLNYADMSLKNFLEGAQKEDWWENTLVIIIGNRGHKWPEKEDKTAAFRVPMFWTGGVIKDSRVIHKVMNQSDLCATVLGQLSLSDSPFKWSKNVLDSRTPGWGFYVFNDGFGYIGKEKVVYDNVGRILLQGEQGLITKSLDRGKVLMQATYQDFLNL</sequence>
<proteinExistence type="predicted"/>
<keyword evidence="2" id="KW-1003">Cell membrane</keyword>
<evidence type="ECO:0000259" key="7">
    <source>
        <dbReference type="Pfam" id="PF00884"/>
    </source>
</evidence>
<keyword evidence="3 6" id="KW-0812">Transmembrane</keyword>
<dbReference type="EMBL" id="CP002305">
    <property type="protein sequence ID" value="ADQ16633.1"/>
    <property type="molecule type" value="Genomic_DNA"/>
</dbReference>
<feature type="transmembrane region" description="Helical" evidence="6">
    <location>
        <begin position="169"/>
        <end position="187"/>
    </location>
</feature>
<dbReference type="Proteomes" id="UP000007435">
    <property type="component" value="Chromosome"/>
</dbReference>
<keyword evidence="5 6" id="KW-0472">Membrane</keyword>
<dbReference type="KEGG" id="lby:Lbys_0887"/>
<dbReference type="InterPro" id="IPR017850">
    <property type="entry name" value="Alkaline_phosphatase_core_sf"/>
</dbReference>
<feature type="transmembrane region" description="Helical" evidence="6">
    <location>
        <begin position="7"/>
        <end position="29"/>
    </location>
</feature>
<dbReference type="InterPro" id="IPR050448">
    <property type="entry name" value="OpgB/LTA_synthase_biosynth"/>
</dbReference>
<dbReference type="PANTHER" id="PTHR47371:SF3">
    <property type="entry name" value="PHOSPHOGLYCEROL TRANSFERASE I"/>
    <property type="match status" value="1"/>
</dbReference>
<evidence type="ECO:0000256" key="6">
    <source>
        <dbReference type="SAM" id="Phobius"/>
    </source>
</evidence>
<dbReference type="HOGENOM" id="CLU_014653_3_1_10"/>
<dbReference type="RefSeq" id="WP_013407684.1">
    <property type="nucleotide sequence ID" value="NC_014655.1"/>
</dbReference>
<dbReference type="Pfam" id="PF00884">
    <property type="entry name" value="Sulfatase"/>
    <property type="match status" value="1"/>
</dbReference>
<name>E4RR38_LEAB4</name>
<evidence type="ECO:0000256" key="4">
    <source>
        <dbReference type="ARBA" id="ARBA00022989"/>
    </source>
</evidence>
<dbReference type="AlphaFoldDB" id="E4RR38"/>
<dbReference type="eggNOG" id="COG1368">
    <property type="taxonomic scope" value="Bacteria"/>
</dbReference>
<dbReference type="SUPFAM" id="SSF53649">
    <property type="entry name" value="Alkaline phosphatase-like"/>
    <property type="match status" value="1"/>
</dbReference>
<evidence type="ECO:0000313" key="9">
    <source>
        <dbReference type="Proteomes" id="UP000007435"/>
    </source>
</evidence>
<evidence type="ECO:0000256" key="3">
    <source>
        <dbReference type="ARBA" id="ARBA00022692"/>
    </source>
</evidence>
<reference evidence="8 9" key="2">
    <citation type="journal article" date="2011" name="Stand. Genomic Sci.">
        <title>Complete genome sequence of Leadbetterella byssophila type strain (4M15).</title>
        <authorList>
            <person name="Abt B."/>
            <person name="Teshima H."/>
            <person name="Lucas S."/>
            <person name="Lapidus A."/>
            <person name="Del Rio T.G."/>
            <person name="Nolan M."/>
            <person name="Tice H."/>
            <person name="Cheng J.F."/>
            <person name="Pitluck S."/>
            <person name="Liolios K."/>
            <person name="Pagani I."/>
            <person name="Ivanova N."/>
            <person name="Mavromatis K."/>
            <person name="Pati A."/>
            <person name="Tapia R."/>
            <person name="Han C."/>
            <person name="Goodwin L."/>
            <person name="Chen A."/>
            <person name="Palaniappan K."/>
            <person name="Land M."/>
            <person name="Hauser L."/>
            <person name="Chang Y.J."/>
            <person name="Jeffries C.D."/>
            <person name="Rohde M."/>
            <person name="Goker M."/>
            <person name="Tindall B.J."/>
            <person name="Detter J.C."/>
            <person name="Woyke T."/>
            <person name="Bristow J."/>
            <person name="Eisen J.A."/>
            <person name="Markowitz V."/>
            <person name="Hugenholtz P."/>
            <person name="Klenk H.P."/>
            <person name="Kyrpides N.C."/>
        </authorList>
    </citation>
    <scope>NUCLEOTIDE SEQUENCE [LARGE SCALE GENOMIC DNA]</scope>
    <source>
        <strain evidence="9">DSM 17132 / JCM 16389 / KACC 11308 / NBRC 106382 / 4M15</strain>
    </source>
</reference>
<gene>
    <name evidence="8" type="ordered locus">Lbys_0887</name>
</gene>
<feature type="transmembrane region" description="Helical" evidence="6">
    <location>
        <begin position="41"/>
        <end position="62"/>
    </location>
</feature>
<dbReference type="OrthoDB" id="9777768at2"/>
<dbReference type="Gene3D" id="3.40.720.10">
    <property type="entry name" value="Alkaline Phosphatase, subunit A"/>
    <property type="match status" value="1"/>
</dbReference>
<accession>E4RR38</accession>
<dbReference type="InterPro" id="IPR000917">
    <property type="entry name" value="Sulfatase_N"/>
</dbReference>
<feature type="transmembrane region" description="Helical" evidence="6">
    <location>
        <begin position="135"/>
        <end position="157"/>
    </location>
</feature>
<feature type="transmembrane region" description="Helical" evidence="6">
    <location>
        <begin position="83"/>
        <end position="108"/>
    </location>
</feature>
<dbReference type="STRING" id="649349.Lbys_0887"/>
<dbReference type="GO" id="GO:0005886">
    <property type="term" value="C:plasma membrane"/>
    <property type="evidence" value="ECO:0007669"/>
    <property type="project" value="UniProtKB-SubCell"/>
</dbReference>
<feature type="domain" description="Sulfatase N-terminal" evidence="7">
    <location>
        <begin position="266"/>
        <end position="530"/>
    </location>
</feature>
<dbReference type="PANTHER" id="PTHR47371">
    <property type="entry name" value="LIPOTEICHOIC ACID SYNTHASE"/>
    <property type="match status" value="1"/>
</dbReference>
<dbReference type="Gene3D" id="3.30.1120.80">
    <property type="match status" value="1"/>
</dbReference>
<keyword evidence="9" id="KW-1185">Reference proteome</keyword>
<evidence type="ECO:0000313" key="8">
    <source>
        <dbReference type="EMBL" id="ADQ16633.1"/>
    </source>
</evidence>
<evidence type="ECO:0000256" key="1">
    <source>
        <dbReference type="ARBA" id="ARBA00004651"/>
    </source>
</evidence>
<protein>
    <submittedName>
        <fullName evidence="8">Sulfatase</fullName>
    </submittedName>
</protein>
<reference key="1">
    <citation type="submission" date="2010-11" db="EMBL/GenBank/DDBJ databases">
        <title>The complete genome of Leadbetterella byssophila DSM 17132.</title>
        <authorList>
            <consortium name="US DOE Joint Genome Institute (JGI-PGF)"/>
            <person name="Lucas S."/>
            <person name="Copeland A."/>
            <person name="Lapidus A."/>
            <person name="Glavina del Rio T."/>
            <person name="Dalin E."/>
            <person name="Tice H."/>
            <person name="Bruce D."/>
            <person name="Goodwin L."/>
            <person name="Pitluck S."/>
            <person name="Kyrpides N."/>
            <person name="Mavromatis K."/>
            <person name="Ivanova N."/>
            <person name="Teshima H."/>
            <person name="Brettin T."/>
            <person name="Detter J.C."/>
            <person name="Han C."/>
            <person name="Tapia R."/>
            <person name="Land M."/>
            <person name="Hauser L."/>
            <person name="Markowitz V."/>
            <person name="Cheng J.-F."/>
            <person name="Hugenholtz P."/>
            <person name="Woyke T."/>
            <person name="Wu D."/>
            <person name="Tindall B."/>
            <person name="Pomrenke H.G."/>
            <person name="Brambilla E."/>
            <person name="Klenk H.-P."/>
            <person name="Eisen J.A."/>
        </authorList>
    </citation>
    <scope>NUCLEOTIDE SEQUENCE [LARGE SCALE GENOMIC DNA]</scope>
    <source>
        <strain>DSM 17132</strain>
    </source>
</reference>
<comment type="subcellular location">
    <subcellularLocation>
        <location evidence="1">Cell membrane</location>
        <topology evidence="1">Multi-pass membrane protein</topology>
    </subcellularLocation>
</comment>
<evidence type="ECO:0000256" key="2">
    <source>
        <dbReference type="ARBA" id="ARBA00022475"/>
    </source>
</evidence>
<keyword evidence="4 6" id="KW-1133">Transmembrane helix</keyword>
<evidence type="ECO:0000256" key="5">
    <source>
        <dbReference type="ARBA" id="ARBA00023136"/>
    </source>
</evidence>